<dbReference type="EMBL" id="AWUE01021379">
    <property type="protein sequence ID" value="OMO62509.1"/>
    <property type="molecule type" value="Genomic_DNA"/>
</dbReference>
<dbReference type="OrthoDB" id="1060944at2759"/>
<organism evidence="14 15">
    <name type="scientific">Corchorus olitorius</name>
    <dbReference type="NCBI Taxonomy" id="93759"/>
    <lineage>
        <taxon>Eukaryota</taxon>
        <taxon>Viridiplantae</taxon>
        <taxon>Streptophyta</taxon>
        <taxon>Embryophyta</taxon>
        <taxon>Tracheophyta</taxon>
        <taxon>Spermatophyta</taxon>
        <taxon>Magnoliopsida</taxon>
        <taxon>eudicotyledons</taxon>
        <taxon>Gunneridae</taxon>
        <taxon>Pentapetalae</taxon>
        <taxon>rosids</taxon>
        <taxon>malvids</taxon>
        <taxon>Malvales</taxon>
        <taxon>Malvaceae</taxon>
        <taxon>Grewioideae</taxon>
        <taxon>Apeibeae</taxon>
        <taxon>Corchorus</taxon>
    </lineage>
</organism>
<dbReference type="Pfam" id="PF13855">
    <property type="entry name" value="LRR_8"/>
    <property type="match status" value="3"/>
</dbReference>
<keyword evidence="4" id="KW-1003">Cell membrane</keyword>
<evidence type="ECO:0000256" key="12">
    <source>
        <dbReference type="SAM" id="SignalP"/>
    </source>
</evidence>
<feature type="chain" id="PRO_5013363018" description="Leucine-rich repeat-containing N-terminal plant-type domain-containing protein" evidence="12">
    <location>
        <begin position="25"/>
        <end position="576"/>
    </location>
</feature>
<feature type="domain" description="Leucine-rich repeat-containing N-terminal plant-type" evidence="13">
    <location>
        <begin position="24"/>
        <end position="62"/>
    </location>
</feature>
<name>A0A1R3GWP7_9ROSI</name>
<keyword evidence="11" id="KW-0325">Glycoprotein</keyword>
<evidence type="ECO:0000256" key="10">
    <source>
        <dbReference type="ARBA" id="ARBA00023136"/>
    </source>
</evidence>
<keyword evidence="15" id="KW-1185">Reference proteome</keyword>
<evidence type="ECO:0000256" key="5">
    <source>
        <dbReference type="ARBA" id="ARBA00022614"/>
    </source>
</evidence>
<evidence type="ECO:0000259" key="13">
    <source>
        <dbReference type="Pfam" id="PF08263"/>
    </source>
</evidence>
<proteinExistence type="inferred from homology"/>
<dbReference type="Gene3D" id="3.80.10.10">
    <property type="entry name" value="Ribonuclease Inhibitor"/>
    <property type="match status" value="3"/>
</dbReference>
<keyword evidence="6" id="KW-0812">Transmembrane</keyword>
<evidence type="ECO:0000256" key="6">
    <source>
        <dbReference type="ARBA" id="ARBA00022692"/>
    </source>
</evidence>
<dbReference type="PANTHER" id="PTHR48004:SF58">
    <property type="entry name" value="OS01G0162200 PROTEIN"/>
    <property type="match status" value="1"/>
</dbReference>
<comment type="caution">
    <text evidence="14">The sequence shown here is derived from an EMBL/GenBank/DDBJ whole genome shotgun (WGS) entry which is preliminary data.</text>
</comment>
<evidence type="ECO:0000256" key="2">
    <source>
        <dbReference type="ARBA" id="ARBA00004479"/>
    </source>
</evidence>
<comment type="subcellular location">
    <subcellularLocation>
        <location evidence="1">Cell membrane</location>
    </subcellularLocation>
    <subcellularLocation>
        <location evidence="2">Membrane</location>
        <topology evidence="2">Single-pass type I membrane protein</topology>
    </subcellularLocation>
</comment>
<evidence type="ECO:0000256" key="4">
    <source>
        <dbReference type="ARBA" id="ARBA00022475"/>
    </source>
</evidence>
<dbReference type="InterPro" id="IPR003591">
    <property type="entry name" value="Leu-rich_rpt_typical-subtyp"/>
</dbReference>
<evidence type="ECO:0000256" key="3">
    <source>
        <dbReference type="ARBA" id="ARBA00009592"/>
    </source>
</evidence>
<reference evidence="15" key="1">
    <citation type="submission" date="2013-09" db="EMBL/GenBank/DDBJ databases">
        <title>Corchorus olitorius genome sequencing.</title>
        <authorList>
            <person name="Alam M."/>
            <person name="Haque M.S."/>
            <person name="Islam M.S."/>
            <person name="Emdad E.M."/>
            <person name="Islam M.M."/>
            <person name="Ahmed B."/>
            <person name="Halim A."/>
            <person name="Hossen Q.M.M."/>
            <person name="Hossain M.Z."/>
            <person name="Ahmed R."/>
            <person name="Khan M.M."/>
            <person name="Islam R."/>
            <person name="Rashid M.M."/>
            <person name="Khan S.A."/>
            <person name="Rahman M.S."/>
            <person name="Alam M."/>
            <person name="Yahiya A.S."/>
            <person name="Khan M.S."/>
            <person name="Azam M.S."/>
            <person name="Haque T."/>
            <person name="Lashkar M.Z.H."/>
            <person name="Akhand A.I."/>
            <person name="Morshed G."/>
            <person name="Roy S."/>
            <person name="Uddin K.S."/>
            <person name="Rabeya T."/>
            <person name="Hossain A.S."/>
            <person name="Chowdhury A."/>
            <person name="Snigdha A.R."/>
            <person name="Mortoza M.S."/>
            <person name="Matin S.A."/>
            <person name="Hoque S.M.E."/>
            <person name="Islam M.K."/>
            <person name="Roy D.K."/>
            <person name="Haider R."/>
            <person name="Moosa M.M."/>
            <person name="Elias S.M."/>
            <person name="Hasan A.M."/>
            <person name="Jahan S."/>
            <person name="Shafiuddin M."/>
            <person name="Mahmood N."/>
            <person name="Shommy N.S."/>
        </authorList>
    </citation>
    <scope>NUCLEOTIDE SEQUENCE [LARGE SCALE GENOMIC DNA]</scope>
    <source>
        <strain evidence="15">cv. O-4</strain>
    </source>
</reference>
<dbReference type="GO" id="GO:0005886">
    <property type="term" value="C:plasma membrane"/>
    <property type="evidence" value="ECO:0007669"/>
    <property type="project" value="UniProtKB-SubCell"/>
</dbReference>
<sequence>MEFLAIYRCFLLSLLCLHSRGCMEEERNALLQIKSSINSPEGNAFPNWYGEDCCQWECVICNVSTTRVIFINIIRKRDPSLSEHWYPNASLFAQFKDLKQLVLPGNHIGGFTARHELNKLKQLQKLDLRDNSIRDGSQLCWGKLPSLYSLDLSNNKLRGNISNCLCENLSSTELLLSDNKLTGNIPACLGNMTSLEYLDLSNNEFKGSFPSVLIHNLTSIESLILSRNQFKGRISLSIFANLSTLRNLDISYTTNLEVEPESPSWFPSFSLIALKLGGCNLKRIPSFLSKQHHLRSLDLSYNSLEGNIPSWLLYNVTSELWIRGNNLSGTFPETLHNISSQLLHSTSPTISYMGNYLMIMNQLLTLDMSDNDFSGTFPISLSKSMNLLIVDIQNNDLSGELISDFPALPQLRALLLGGGNRFEGPIPHQLCQMRHLRSLDLSGNNLSGKIPTCLDNITSCTEELEYPSYPEMEFRVNFEMVNWKGIFSYLRLLDISSNRLEGTIPIEMTHLISLRVLNISNNLFTGEIPISFANLTNLEALDLSQNKFFGKLPSELTDLTQSLPLWPATFKELQYC</sequence>
<dbReference type="InterPro" id="IPR001611">
    <property type="entry name" value="Leu-rich_rpt"/>
</dbReference>
<dbReference type="InterPro" id="IPR032675">
    <property type="entry name" value="LRR_dom_sf"/>
</dbReference>
<dbReference type="PANTHER" id="PTHR48004">
    <property type="entry name" value="OS01G0149700 PROTEIN"/>
    <property type="match status" value="1"/>
</dbReference>
<evidence type="ECO:0000256" key="9">
    <source>
        <dbReference type="ARBA" id="ARBA00022989"/>
    </source>
</evidence>
<accession>A0A1R3GWP7</accession>
<dbReference type="FunFam" id="3.80.10.10:FF:000041">
    <property type="entry name" value="LRR receptor-like serine/threonine-protein kinase ERECTA"/>
    <property type="match status" value="1"/>
</dbReference>
<evidence type="ECO:0000256" key="7">
    <source>
        <dbReference type="ARBA" id="ARBA00022729"/>
    </source>
</evidence>
<keyword evidence="5" id="KW-0433">Leucine-rich repeat</keyword>
<dbReference type="PRINTS" id="PR00019">
    <property type="entry name" value="LEURICHRPT"/>
</dbReference>
<gene>
    <name evidence="14" type="ORF">COLO4_33047</name>
</gene>
<dbReference type="AlphaFoldDB" id="A0A1R3GWP7"/>
<evidence type="ECO:0000256" key="1">
    <source>
        <dbReference type="ARBA" id="ARBA00004236"/>
    </source>
</evidence>
<dbReference type="InterPro" id="IPR052941">
    <property type="entry name" value="StomDev_PlantInt_Reg"/>
</dbReference>
<dbReference type="InterPro" id="IPR013210">
    <property type="entry name" value="LRR_N_plant-typ"/>
</dbReference>
<dbReference type="Pfam" id="PF00560">
    <property type="entry name" value="LRR_1"/>
    <property type="match status" value="3"/>
</dbReference>
<dbReference type="Pfam" id="PF08263">
    <property type="entry name" value="LRRNT_2"/>
    <property type="match status" value="1"/>
</dbReference>
<dbReference type="SUPFAM" id="SSF52058">
    <property type="entry name" value="L domain-like"/>
    <property type="match status" value="2"/>
</dbReference>
<keyword evidence="7 12" id="KW-0732">Signal</keyword>
<protein>
    <recommendedName>
        <fullName evidence="13">Leucine-rich repeat-containing N-terminal plant-type domain-containing protein</fullName>
    </recommendedName>
</protein>
<keyword evidence="9" id="KW-1133">Transmembrane helix</keyword>
<evidence type="ECO:0000256" key="11">
    <source>
        <dbReference type="ARBA" id="ARBA00023180"/>
    </source>
</evidence>
<comment type="similarity">
    <text evidence="3">Belongs to the RLP family.</text>
</comment>
<keyword evidence="8" id="KW-0677">Repeat</keyword>
<feature type="signal peptide" evidence="12">
    <location>
        <begin position="1"/>
        <end position="24"/>
    </location>
</feature>
<dbReference type="Proteomes" id="UP000187203">
    <property type="component" value="Unassembled WGS sequence"/>
</dbReference>
<keyword evidence="10" id="KW-0472">Membrane</keyword>
<dbReference type="FunFam" id="3.80.10.10:FF:000383">
    <property type="entry name" value="Leucine-rich repeat receptor protein kinase EMS1"/>
    <property type="match status" value="2"/>
</dbReference>
<evidence type="ECO:0000256" key="8">
    <source>
        <dbReference type="ARBA" id="ARBA00022737"/>
    </source>
</evidence>
<evidence type="ECO:0000313" key="14">
    <source>
        <dbReference type="EMBL" id="OMO62509.1"/>
    </source>
</evidence>
<evidence type="ECO:0000313" key="15">
    <source>
        <dbReference type="Proteomes" id="UP000187203"/>
    </source>
</evidence>
<dbReference type="SMART" id="SM00369">
    <property type="entry name" value="LRR_TYP"/>
    <property type="match status" value="8"/>
</dbReference>
<dbReference type="STRING" id="93759.A0A1R3GWP7"/>